<reference evidence="2 3" key="1">
    <citation type="submission" date="2018-05" db="EMBL/GenBank/DDBJ databases">
        <title>complete genome sequence of Aquabacterium olei NBRC 110486.</title>
        <authorList>
            <person name="Tang B."/>
            <person name="Chang J."/>
            <person name="Zhang L."/>
            <person name="Yang H."/>
        </authorList>
    </citation>
    <scope>NUCLEOTIDE SEQUENCE [LARGE SCALE GENOMIC DNA]</scope>
    <source>
        <strain evidence="2 3">NBRC 110486</strain>
    </source>
</reference>
<name>A0A2U8FS34_9BURK</name>
<gene>
    <name evidence="2" type="ORF">DEH84_07050</name>
</gene>
<evidence type="ECO:0000313" key="3">
    <source>
        <dbReference type="Proteomes" id="UP000244892"/>
    </source>
</evidence>
<proteinExistence type="predicted"/>
<dbReference type="Proteomes" id="UP000244892">
    <property type="component" value="Chromosome"/>
</dbReference>
<feature type="transmembrane region" description="Helical" evidence="1">
    <location>
        <begin position="43"/>
        <end position="75"/>
    </location>
</feature>
<evidence type="ECO:0000313" key="2">
    <source>
        <dbReference type="EMBL" id="AWI53214.1"/>
    </source>
</evidence>
<keyword evidence="1" id="KW-0812">Transmembrane</keyword>
<dbReference type="AlphaFoldDB" id="A0A2U8FS34"/>
<dbReference type="EMBL" id="CP029210">
    <property type="protein sequence ID" value="AWI53214.1"/>
    <property type="molecule type" value="Genomic_DNA"/>
</dbReference>
<sequence length="76" mass="7978">MGRAAQRAHEWAADRFSFVQYPRIRPVTPAAAPMTPGQYLVRLLAGLVGVVLTLAGAMLVLGGVVTIGIVLMGVFG</sequence>
<accession>A0A2U8FS34</accession>
<evidence type="ECO:0000256" key="1">
    <source>
        <dbReference type="SAM" id="Phobius"/>
    </source>
</evidence>
<protein>
    <submittedName>
        <fullName evidence="2">Uncharacterized protein</fullName>
    </submittedName>
</protein>
<keyword evidence="1" id="KW-0472">Membrane</keyword>
<organism evidence="2 3">
    <name type="scientific">Aquabacterium olei</name>
    <dbReference type="NCBI Taxonomy" id="1296669"/>
    <lineage>
        <taxon>Bacteria</taxon>
        <taxon>Pseudomonadati</taxon>
        <taxon>Pseudomonadota</taxon>
        <taxon>Betaproteobacteria</taxon>
        <taxon>Burkholderiales</taxon>
        <taxon>Aquabacterium</taxon>
    </lineage>
</organism>
<keyword evidence="1" id="KW-1133">Transmembrane helix</keyword>
<keyword evidence="3" id="KW-1185">Reference proteome</keyword>
<dbReference type="KEGG" id="aon:DEH84_07050"/>